<reference evidence="1 2" key="1">
    <citation type="submission" date="2023-10" db="EMBL/GenBank/DDBJ databases">
        <title>Development of a sustainable strategy for remediation of hydrocarbon-contaminated territories based on the waste exchange concept.</title>
        <authorList>
            <person name="Krivoruchko A."/>
        </authorList>
    </citation>
    <scope>NUCLEOTIDE SEQUENCE [LARGE SCALE GENOMIC DNA]</scope>
    <source>
        <strain evidence="1 2">IEGM 1236</strain>
    </source>
</reference>
<proteinExistence type="predicted"/>
<gene>
    <name evidence="1" type="ORF">R4198_23090</name>
</gene>
<sequence length="144" mass="16157">MRLIDRSAVRLHILGRATKEAISEQQMTEELARHQYRLSATDLHTALDELVKEGLLNADHRLIDGHQQWIYRGTPSGRMELARDLRALSKLSHEVFGDALPAAPLDMETVPQDHSVLGGGFPWVRSSVEPSGDNEGTGWEFGYR</sequence>
<dbReference type="Gene3D" id="1.10.10.10">
    <property type="entry name" value="Winged helix-like DNA-binding domain superfamily/Winged helix DNA-binding domain"/>
    <property type="match status" value="1"/>
</dbReference>
<dbReference type="Proteomes" id="UP001185792">
    <property type="component" value="Unassembled WGS sequence"/>
</dbReference>
<name>A0ABU4EZ97_WILMA</name>
<dbReference type="EMBL" id="JAWLUM010000004">
    <property type="protein sequence ID" value="MDV7136590.1"/>
    <property type="molecule type" value="Genomic_DNA"/>
</dbReference>
<protein>
    <submittedName>
        <fullName evidence="1">PadR family transcriptional regulator</fullName>
    </submittedName>
</protein>
<dbReference type="InterPro" id="IPR036388">
    <property type="entry name" value="WH-like_DNA-bd_sf"/>
</dbReference>
<organism evidence="1 2">
    <name type="scientific">Williamsia marianensis</name>
    <dbReference type="NCBI Taxonomy" id="85044"/>
    <lineage>
        <taxon>Bacteria</taxon>
        <taxon>Bacillati</taxon>
        <taxon>Actinomycetota</taxon>
        <taxon>Actinomycetes</taxon>
        <taxon>Mycobacteriales</taxon>
        <taxon>Nocardiaceae</taxon>
        <taxon>Williamsia</taxon>
    </lineage>
</organism>
<dbReference type="InterPro" id="IPR036390">
    <property type="entry name" value="WH_DNA-bd_sf"/>
</dbReference>
<evidence type="ECO:0000313" key="1">
    <source>
        <dbReference type="EMBL" id="MDV7136590.1"/>
    </source>
</evidence>
<evidence type="ECO:0000313" key="2">
    <source>
        <dbReference type="Proteomes" id="UP001185792"/>
    </source>
</evidence>
<dbReference type="SUPFAM" id="SSF46785">
    <property type="entry name" value="Winged helix' DNA-binding domain"/>
    <property type="match status" value="1"/>
</dbReference>
<comment type="caution">
    <text evidence="1">The sequence shown here is derived from an EMBL/GenBank/DDBJ whole genome shotgun (WGS) entry which is preliminary data.</text>
</comment>
<keyword evidence="2" id="KW-1185">Reference proteome</keyword>
<dbReference type="RefSeq" id="WP_317714574.1">
    <property type="nucleotide sequence ID" value="NZ_JAWLUM010000004.1"/>
</dbReference>
<accession>A0ABU4EZ97</accession>